<name>A0A933SCK7_UNCEI</name>
<keyword evidence="1" id="KW-0472">Membrane</keyword>
<evidence type="ECO:0000259" key="2">
    <source>
        <dbReference type="Pfam" id="PF04608"/>
    </source>
</evidence>
<proteinExistence type="predicted"/>
<protein>
    <submittedName>
        <fullName evidence="3">Phosphatidylglycerophosphatase A</fullName>
    </submittedName>
</protein>
<dbReference type="PIRSF" id="PIRSF006162">
    <property type="entry name" value="PgpA"/>
    <property type="match status" value="1"/>
</dbReference>
<dbReference type="Proteomes" id="UP000696931">
    <property type="component" value="Unassembled WGS sequence"/>
</dbReference>
<feature type="domain" description="YutG/PgpA" evidence="2">
    <location>
        <begin position="7"/>
        <end position="146"/>
    </location>
</feature>
<dbReference type="EMBL" id="JACRIW010000079">
    <property type="protein sequence ID" value="MBI5170057.1"/>
    <property type="molecule type" value="Genomic_DNA"/>
</dbReference>
<dbReference type="InterPro" id="IPR026037">
    <property type="entry name" value="PgpA"/>
</dbReference>
<dbReference type="CDD" id="cd06971">
    <property type="entry name" value="PgpA"/>
    <property type="match status" value="1"/>
</dbReference>
<evidence type="ECO:0000256" key="1">
    <source>
        <dbReference type="SAM" id="Phobius"/>
    </source>
</evidence>
<evidence type="ECO:0000313" key="3">
    <source>
        <dbReference type="EMBL" id="MBI5170057.1"/>
    </source>
</evidence>
<feature type="transmembrane region" description="Helical" evidence="1">
    <location>
        <begin position="20"/>
        <end position="37"/>
    </location>
</feature>
<gene>
    <name evidence="3" type="ORF">HZA61_11255</name>
</gene>
<keyword evidence="1" id="KW-1133">Transmembrane helix</keyword>
<organism evidence="3 4">
    <name type="scientific">Eiseniibacteriota bacterium</name>
    <dbReference type="NCBI Taxonomy" id="2212470"/>
    <lineage>
        <taxon>Bacteria</taxon>
        <taxon>Candidatus Eiseniibacteriota</taxon>
    </lineage>
</organism>
<accession>A0A933SCK7</accession>
<comment type="caution">
    <text evidence="3">The sequence shown here is derived from an EMBL/GenBank/DDBJ whole genome shotgun (WGS) entry which is preliminary data.</text>
</comment>
<dbReference type="Pfam" id="PF04608">
    <property type="entry name" value="PgpA"/>
    <property type="match status" value="1"/>
</dbReference>
<dbReference type="PANTHER" id="PTHR36305:SF1">
    <property type="entry name" value="PHOSPHATIDYLGLYCEROPHOSPHATASE A"/>
    <property type="match status" value="1"/>
</dbReference>
<dbReference type="GO" id="GO:0006629">
    <property type="term" value="P:lipid metabolic process"/>
    <property type="evidence" value="ECO:0007669"/>
    <property type="project" value="InterPro"/>
</dbReference>
<dbReference type="GO" id="GO:0008962">
    <property type="term" value="F:phosphatidylglycerophosphatase activity"/>
    <property type="evidence" value="ECO:0007669"/>
    <property type="project" value="InterPro"/>
</dbReference>
<reference evidence="3" key="1">
    <citation type="submission" date="2020-07" db="EMBL/GenBank/DDBJ databases">
        <title>Huge and variable diversity of episymbiotic CPR bacteria and DPANN archaea in groundwater ecosystems.</title>
        <authorList>
            <person name="He C.Y."/>
            <person name="Keren R."/>
            <person name="Whittaker M."/>
            <person name="Farag I.F."/>
            <person name="Doudna J."/>
            <person name="Cate J.H.D."/>
            <person name="Banfield J.F."/>
        </authorList>
    </citation>
    <scope>NUCLEOTIDE SEQUENCE</scope>
    <source>
        <strain evidence="3">NC_groundwater_1813_Pr3_B-0.1um_71_17</strain>
    </source>
</reference>
<dbReference type="AlphaFoldDB" id="A0A933SCK7"/>
<sequence length="159" mass="16911">MRTFGKWLAMLGPVGLIPGPRATYGSAVVAAIGWFLPAMPQIPVWLYAVLLVVGTAIAIWAAGEAEHELGHDANAISIDEAVGMALSLLFVPHTIVAFVTAFFLFRLFDIWKPLGAREAQVLPGGFGVVADDAIAGVVSCVAFHALRWGLGQFGMHWLG</sequence>
<evidence type="ECO:0000313" key="4">
    <source>
        <dbReference type="Proteomes" id="UP000696931"/>
    </source>
</evidence>
<feature type="transmembrane region" description="Helical" evidence="1">
    <location>
        <begin position="82"/>
        <end position="105"/>
    </location>
</feature>
<feature type="transmembrane region" description="Helical" evidence="1">
    <location>
        <begin position="44"/>
        <end position="62"/>
    </location>
</feature>
<dbReference type="InterPro" id="IPR036681">
    <property type="entry name" value="PgpA-like_sf"/>
</dbReference>
<dbReference type="PANTHER" id="PTHR36305">
    <property type="entry name" value="PHOSPHATIDYLGLYCEROPHOSPHATASE A"/>
    <property type="match status" value="1"/>
</dbReference>
<keyword evidence="1" id="KW-0812">Transmembrane</keyword>
<dbReference type="InterPro" id="IPR007686">
    <property type="entry name" value="YutG/PgpA"/>
</dbReference>
<dbReference type="SUPFAM" id="SSF101307">
    <property type="entry name" value="YutG-like"/>
    <property type="match status" value="1"/>
</dbReference>